<dbReference type="Gene3D" id="3.10.350.10">
    <property type="entry name" value="LysM domain"/>
    <property type="match status" value="1"/>
</dbReference>
<dbReference type="Proteomes" id="UP000592216">
    <property type="component" value="Unassembled WGS sequence"/>
</dbReference>
<dbReference type="SUPFAM" id="SSF53850">
    <property type="entry name" value="Periplasmic binding protein-like II"/>
    <property type="match status" value="1"/>
</dbReference>
<organism evidence="1 2">
    <name type="scientific">Donghicola mangrovi</name>
    <dbReference type="NCBI Taxonomy" id="2729614"/>
    <lineage>
        <taxon>Bacteria</taxon>
        <taxon>Pseudomonadati</taxon>
        <taxon>Pseudomonadota</taxon>
        <taxon>Alphaproteobacteria</taxon>
        <taxon>Rhodobacterales</taxon>
        <taxon>Roseobacteraceae</taxon>
        <taxon>Donghicola</taxon>
    </lineage>
</organism>
<protein>
    <submittedName>
        <fullName evidence="1">LysM peptidoglycan-binding domain-containing protein</fullName>
    </submittedName>
</protein>
<proteinExistence type="predicted"/>
<dbReference type="AlphaFoldDB" id="A0A850Q5N2"/>
<accession>A0A850Q5N2</accession>
<name>A0A850Q5N2_9RHOB</name>
<evidence type="ECO:0000313" key="1">
    <source>
        <dbReference type="EMBL" id="NVO23442.1"/>
    </source>
</evidence>
<dbReference type="Gene3D" id="3.40.190.10">
    <property type="entry name" value="Periplasmic binding protein-like II"/>
    <property type="match status" value="2"/>
</dbReference>
<sequence length="342" mass="37166">MRALIAVLCLWGGMAAAECDVTHRVHAGDTLRTLAEQYYEGDGNWQAIYYANLPKIGADQTLAEGTELFIPCLAAEKTVLKQVEGLEARPTPLHQAGAGVTVLAMADNAPYSAEGWLGGGMVTELVTAALENAPKPEPYDLAWAPDRDSWRAQLSMAQADFGLAGFRPDCQSAGAEGGCAAYHWSDPVLDVAMVLFSRVDAPLEYETDEDLEGRILCRPKGLPITDLERPERPLMSAGGVRLVQPRLLSDCLELLMMAQVDAVSVDEFSGWLAVYRGGFEDRIGAVATPTSSESLRVAIPKQHWRATAQLYRVNAGLEKIHASGEYEAILQSQLAFFWAQLN</sequence>
<comment type="caution">
    <text evidence="1">The sequence shown here is derived from an EMBL/GenBank/DDBJ whole genome shotgun (WGS) entry which is preliminary data.</text>
</comment>
<dbReference type="EMBL" id="JABCJE010000003">
    <property type="protein sequence ID" value="NVO23442.1"/>
    <property type="molecule type" value="Genomic_DNA"/>
</dbReference>
<dbReference type="InterPro" id="IPR036779">
    <property type="entry name" value="LysM_dom_sf"/>
</dbReference>
<dbReference type="CDD" id="cd00118">
    <property type="entry name" value="LysM"/>
    <property type="match status" value="1"/>
</dbReference>
<dbReference type="InterPro" id="IPR018392">
    <property type="entry name" value="LysM"/>
</dbReference>
<dbReference type="RefSeq" id="WP_177157441.1">
    <property type="nucleotide sequence ID" value="NZ_JABCJE010000003.1"/>
</dbReference>
<gene>
    <name evidence="1" type="ORF">HJ536_08740</name>
</gene>
<reference evidence="1 2" key="1">
    <citation type="submission" date="2020-04" db="EMBL/GenBank/DDBJ databases">
        <title>Donghicola sp., a member of the Rhodobacteraceae family isolated from mangrove forest in Thailand.</title>
        <authorList>
            <person name="Charoenyingcharoen P."/>
            <person name="Yukphan P."/>
        </authorList>
    </citation>
    <scope>NUCLEOTIDE SEQUENCE [LARGE SCALE GENOMIC DNA]</scope>
    <source>
        <strain evidence="1 2">B5-SW-15</strain>
    </source>
</reference>
<evidence type="ECO:0000313" key="2">
    <source>
        <dbReference type="Proteomes" id="UP000592216"/>
    </source>
</evidence>